<evidence type="ECO:0000256" key="7">
    <source>
        <dbReference type="ARBA" id="ARBA00022840"/>
    </source>
</evidence>
<sequence>MSKWKNCVAIVNLVTKEEFTYGDLIHDVHCLAAGLQASGLIKQGQCVAMALPNGVEFLVTLLAISQLGAVVSLVNPLYTPRELKHVSSINNAHLWICTPEFVPVLSQLDNAEYSPKTIVVDSSNQERSQWHSILKSGESKTLQSISLNVFEDLATMPFSSGTTGLPKGVMLTHHNIVTALCQFKVWCPYTHDDVNVGLLPMFHQYGCLMVLTTLAVGAKAIILPKFSFPDMLHAIQEYKVTMIPLVPPVALLLAKHPATDKFDLSSVKAIISSAAPLSLEIIKTIINKYKWEVLQGYGMTECTLSTHFMPPGQQKYGSVGKIMPFYEGKIVDQSTGEDLGVNQVGEICVRGFMVMKGYCGNPGATAAMIDSNNWLHTGDIGYYDEEDFFYVVDRLKELVKYKGMQIAPSELEHVLLTHEEVADAAVIGIPDEFAGELPRAYVVKRPGSTVSELDLIHFVDKQVAPYKKLRGGVIFIDAIPKLLSGKILRRELRALSSKL</sequence>
<proteinExistence type="inferred from homology"/>
<evidence type="ECO:0000259" key="13">
    <source>
        <dbReference type="Pfam" id="PF13193"/>
    </source>
</evidence>
<evidence type="ECO:0000256" key="11">
    <source>
        <dbReference type="ARBA" id="ARBA00048497"/>
    </source>
</evidence>
<keyword evidence="8" id="KW-0576">Peroxisome</keyword>
<dbReference type="SUPFAM" id="SSF56801">
    <property type="entry name" value="Acetyl-CoA synthetase-like"/>
    <property type="match status" value="1"/>
</dbReference>
<evidence type="ECO:0000256" key="1">
    <source>
        <dbReference type="ARBA" id="ARBA00004275"/>
    </source>
</evidence>
<dbReference type="Pfam" id="PF13193">
    <property type="entry name" value="AMP-binding_C"/>
    <property type="match status" value="1"/>
</dbReference>
<protein>
    <recommendedName>
        <fullName evidence="4">Luciferin 4-monooxygenase</fullName>
        <ecNumber evidence="3">1.13.12.7</ecNumber>
    </recommendedName>
</protein>
<comment type="catalytic activity">
    <reaction evidence="11">
        <text>firefly D-luciferin + ATP + O2 = firefly oxyluciferin + hnu + AMP + CO2 + diphosphate</text>
        <dbReference type="Rhea" id="RHEA:10732"/>
        <dbReference type="ChEBI" id="CHEBI:15379"/>
        <dbReference type="ChEBI" id="CHEBI:16526"/>
        <dbReference type="ChEBI" id="CHEBI:16792"/>
        <dbReference type="ChEBI" id="CHEBI:30212"/>
        <dbReference type="ChEBI" id="CHEBI:30616"/>
        <dbReference type="ChEBI" id="CHEBI:33019"/>
        <dbReference type="ChEBI" id="CHEBI:58038"/>
        <dbReference type="ChEBI" id="CHEBI:456215"/>
        <dbReference type="EC" id="1.13.12.7"/>
    </reaction>
</comment>
<dbReference type="Proteomes" id="UP000789390">
    <property type="component" value="Unassembled WGS sequence"/>
</dbReference>
<dbReference type="EMBL" id="CAKKLH010000065">
    <property type="protein sequence ID" value="CAH0101695.1"/>
    <property type="molecule type" value="Genomic_DNA"/>
</dbReference>
<dbReference type="PANTHER" id="PTHR24096">
    <property type="entry name" value="LONG-CHAIN-FATTY-ACID--COA LIGASE"/>
    <property type="match status" value="1"/>
</dbReference>
<dbReference type="Gene3D" id="3.40.50.980">
    <property type="match status" value="2"/>
</dbReference>
<evidence type="ECO:0000256" key="5">
    <source>
        <dbReference type="ARBA" id="ARBA00022598"/>
    </source>
</evidence>
<evidence type="ECO:0000256" key="9">
    <source>
        <dbReference type="ARBA" id="ARBA00023223"/>
    </source>
</evidence>
<dbReference type="OrthoDB" id="10253869at2759"/>
<dbReference type="GO" id="GO:0016405">
    <property type="term" value="F:CoA-ligase activity"/>
    <property type="evidence" value="ECO:0007669"/>
    <property type="project" value="TreeGrafter"/>
</dbReference>
<dbReference type="PROSITE" id="PS00455">
    <property type="entry name" value="AMP_BINDING"/>
    <property type="match status" value="1"/>
</dbReference>
<evidence type="ECO:0000256" key="10">
    <source>
        <dbReference type="ARBA" id="ARBA00023262"/>
    </source>
</evidence>
<comment type="similarity">
    <text evidence="2">Belongs to the ATP-dependent AMP-binding enzyme family.</text>
</comment>
<dbReference type="InterPro" id="IPR020845">
    <property type="entry name" value="AMP-binding_CS"/>
</dbReference>
<evidence type="ECO:0000313" key="15">
    <source>
        <dbReference type="Proteomes" id="UP000789390"/>
    </source>
</evidence>
<evidence type="ECO:0000256" key="3">
    <source>
        <dbReference type="ARBA" id="ARBA00012532"/>
    </source>
</evidence>
<keyword evidence="10" id="KW-0599">Photoprotein</keyword>
<evidence type="ECO:0000313" key="14">
    <source>
        <dbReference type="EMBL" id="CAH0101695.1"/>
    </source>
</evidence>
<evidence type="ECO:0000256" key="8">
    <source>
        <dbReference type="ARBA" id="ARBA00023140"/>
    </source>
</evidence>
<gene>
    <name evidence="14" type="ORF">DGAL_LOCUS4034</name>
</gene>
<evidence type="ECO:0000259" key="12">
    <source>
        <dbReference type="Pfam" id="PF00501"/>
    </source>
</evidence>
<dbReference type="GO" id="GO:0008218">
    <property type="term" value="P:bioluminescence"/>
    <property type="evidence" value="ECO:0007669"/>
    <property type="project" value="UniProtKB-KW"/>
</dbReference>
<keyword evidence="6" id="KW-0547">Nucleotide-binding</keyword>
<dbReference type="GO" id="GO:0005777">
    <property type="term" value="C:peroxisome"/>
    <property type="evidence" value="ECO:0007669"/>
    <property type="project" value="UniProtKB-SubCell"/>
</dbReference>
<dbReference type="FunFam" id="3.30.300.30:FF:000007">
    <property type="entry name" value="4-coumarate--CoA ligase 2"/>
    <property type="match status" value="1"/>
</dbReference>
<keyword evidence="9" id="KW-0455">Luminescence</keyword>
<reference evidence="14" key="1">
    <citation type="submission" date="2021-11" db="EMBL/GenBank/DDBJ databases">
        <authorList>
            <person name="Schell T."/>
        </authorList>
    </citation>
    <scope>NUCLEOTIDE SEQUENCE</scope>
    <source>
        <strain evidence="14">M5</strain>
    </source>
</reference>
<name>A0A8J2RCI5_9CRUS</name>
<dbReference type="Gene3D" id="2.30.38.10">
    <property type="entry name" value="Luciferase, Domain 3"/>
    <property type="match status" value="1"/>
</dbReference>
<dbReference type="InterPro" id="IPR025110">
    <property type="entry name" value="AMP-bd_C"/>
</dbReference>
<dbReference type="Gene3D" id="3.30.300.30">
    <property type="match status" value="1"/>
</dbReference>
<dbReference type="InterPro" id="IPR045851">
    <property type="entry name" value="AMP-bd_C_sf"/>
</dbReference>
<feature type="domain" description="AMP-binding enzyme C-terminal" evidence="13">
    <location>
        <begin position="410"/>
        <end position="486"/>
    </location>
</feature>
<feature type="domain" description="AMP-dependent synthetase/ligase" evidence="12">
    <location>
        <begin position="5"/>
        <end position="358"/>
    </location>
</feature>
<accession>A0A8J2RCI5</accession>
<evidence type="ECO:0000256" key="4">
    <source>
        <dbReference type="ARBA" id="ARBA00019043"/>
    </source>
</evidence>
<keyword evidence="15" id="KW-1185">Reference proteome</keyword>
<dbReference type="FunFam" id="3.40.50.12780:FF:000003">
    <property type="entry name" value="Long-chain-fatty-acid--CoA ligase FadD"/>
    <property type="match status" value="1"/>
</dbReference>
<dbReference type="GO" id="GO:0005524">
    <property type="term" value="F:ATP binding"/>
    <property type="evidence" value="ECO:0007669"/>
    <property type="project" value="UniProtKB-KW"/>
</dbReference>
<dbReference type="Pfam" id="PF00501">
    <property type="entry name" value="AMP-binding"/>
    <property type="match status" value="1"/>
</dbReference>
<comment type="caution">
    <text evidence="14">The sequence shown here is derived from an EMBL/GenBank/DDBJ whole genome shotgun (WGS) entry which is preliminary data.</text>
</comment>
<dbReference type="PANTHER" id="PTHR24096:SF149">
    <property type="entry name" value="AMP-BINDING DOMAIN-CONTAINING PROTEIN-RELATED"/>
    <property type="match status" value="1"/>
</dbReference>
<organism evidence="14 15">
    <name type="scientific">Daphnia galeata</name>
    <dbReference type="NCBI Taxonomy" id="27404"/>
    <lineage>
        <taxon>Eukaryota</taxon>
        <taxon>Metazoa</taxon>
        <taxon>Ecdysozoa</taxon>
        <taxon>Arthropoda</taxon>
        <taxon>Crustacea</taxon>
        <taxon>Branchiopoda</taxon>
        <taxon>Diplostraca</taxon>
        <taxon>Cladocera</taxon>
        <taxon>Anomopoda</taxon>
        <taxon>Daphniidae</taxon>
        <taxon>Daphnia</taxon>
    </lineage>
</organism>
<dbReference type="AlphaFoldDB" id="A0A8J2RCI5"/>
<keyword evidence="7" id="KW-0067">ATP-binding</keyword>
<dbReference type="InterPro" id="IPR000873">
    <property type="entry name" value="AMP-dep_synth/lig_dom"/>
</dbReference>
<comment type="subcellular location">
    <subcellularLocation>
        <location evidence="1">Peroxisome</location>
    </subcellularLocation>
</comment>
<evidence type="ECO:0000256" key="6">
    <source>
        <dbReference type="ARBA" id="ARBA00022741"/>
    </source>
</evidence>
<dbReference type="EC" id="1.13.12.7" evidence="3"/>
<evidence type="ECO:0000256" key="2">
    <source>
        <dbReference type="ARBA" id="ARBA00006432"/>
    </source>
</evidence>
<keyword evidence="5" id="KW-0436">Ligase</keyword>